<keyword evidence="5" id="KW-0676">Redox-active center</keyword>
<evidence type="ECO:0000256" key="4">
    <source>
        <dbReference type="ARBA" id="ARBA00023157"/>
    </source>
</evidence>
<dbReference type="PANTHER" id="PTHR13887:SF14">
    <property type="entry name" value="DISULFIDE BOND FORMATION PROTEIN D"/>
    <property type="match status" value="1"/>
</dbReference>
<evidence type="ECO:0000313" key="10">
    <source>
        <dbReference type="Proteomes" id="UP000228561"/>
    </source>
</evidence>
<proteinExistence type="inferred from homology"/>
<reference evidence="10" key="1">
    <citation type="submission" date="2017-09" db="EMBL/GenBank/DDBJ databases">
        <title>Depth-based differentiation of microbial function through sediment-hosted aquifers and enrichment of novel symbionts in the deep terrestrial subsurface.</title>
        <authorList>
            <person name="Probst A.J."/>
            <person name="Ladd B."/>
            <person name="Jarett J.K."/>
            <person name="Geller-Mcgrath D.E."/>
            <person name="Sieber C.M.K."/>
            <person name="Emerson J.B."/>
            <person name="Anantharaman K."/>
            <person name="Thomas B.C."/>
            <person name="Malmstrom R."/>
            <person name="Stieglmeier M."/>
            <person name="Klingl A."/>
            <person name="Woyke T."/>
            <person name="Ryan C.M."/>
            <person name="Banfield J.F."/>
        </authorList>
    </citation>
    <scope>NUCLEOTIDE SEQUENCE [LARGE SCALE GENOMIC DNA]</scope>
</reference>
<keyword evidence="2" id="KW-0732">Signal</keyword>
<evidence type="ECO:0000256" key="5">
    <source>
        <dbReference type="ARBA" id="ARBA00023284"/>
    </source>
</evidence>
<evidence type="ECO:0000259" key="8">
    <source>
        <dbReference type="PROSITE" id="PS51352"/>
    </source>
</evidence>
<keyword evidence="7" id="KW-0472">Membrane</keyword>
<dbReference type="InterPro" id="IPR013766">
    <property type="entry name" value="Thioredoxin_domain"/>
</dbReference>
<organism evidence="9 10">
    <name type="scientific">Candidatus Tagabacteria bacterium CG03_land_8_20_14_0_80_41_22</name>
    <dbReference type="NCBI Taxonomy" id="1975020"/>
    <lineage>
        <taxon>Bacteria</taxon>
        <taxon>Candidatus Tagaibacteriota</taxon>
    </lineage>
</organism>
<sequence length="240" mass="25992">MEQTSNNKFVVPAAIIIAGLIIAGALFYDRKPTSQPTVNPSGQNQAASPAASPADNIQPVNDKDHILGSSDAPITFVLFSDLECSYCKRFHITMQQIMNDYGKTGKVRWVFRHFPLDNHPKARNEAIATECAAELGGNDAFWKYLDRIFEITPSNNGLDPAELPKIAEYVGLDKIKFAACLASGKFDQKIAESSQDAMKSGARGTPYGVLIGLNGKKSVIPGALPYSDVKKAIDEMLAGK</sequence>
<comment type="caution">
    <text evidence="9">The sequence shown here is derived from an EMBL/GenBank/DDBJ whole genome shotgun (WGS) entry which is preliminary data.</text>
</comment>
<dbReference type="GO" id="GO:0016491">
    <property type="term" value="F:oxidoreductase activity"/>
    <property type="evidence" value="ECO:0007669"/>
    <property type="project" value="UniProtKB-KW"/>
</dbReference>
<accession>A0A2M7B8V1</accession>
<keyword evidence="7" id="KW-0812">Transmembrane</keyword>
<feature type="transmembrane region" description="Helical" evidence="7">
    <location>
        <begin position="9"/>
        <end position="28"/>
    </location>
</feature>
<dbReference type="EMBL" id="PEVG01000019">
    <property type="protein sequence ID" value="PIU99544.1"/>
    <property type="molecule type" value="Genomic_DNA"/>
</dbReference>
<gene>
    <name evidence="9" type="ORF">COS58_01790</name>
</gene>
<name>A0A2M7B8V1_9BACT</name>
<evidence type="ECO:0000256" key="6">
    <source>
        <dbReference type="SAM" id="MobiDB-lite"/>
    </source>
</evidence>
<dbReference type="PANTHER" id="PTHR13887">
    <property type="entry name" value="GLUTATHIONE S-TRANSFERASE KAPPA"/>
    <property type="match status" value="1"/>
</dbReference>
<keyword evidence="3" id="KW-0560">Oxidoreductase</keyword>
<keyword evidence="7" id="KW-1133">Transmembrane helix</keyword>
<dbReference type="AlphaFoldDB" id="A0A2M7B8V1"/>
<keyword evidence="4" id="KW-1015">Disulfide bond</keyword>
<evidence type="ECO:0000256" key="3">
    <source>
        <dbReference type="ARBA" id="ARBA00023002"/>
    </source>
</evidence>
<feature type="compositionally biased region" description="Polar residues" evidence="6">
    <location>
        <begin position="33"/>
        <end position="45"/>
    </location>
</feature>
<dbReference type="Proteomes" id="UP000228561">
    <property type="component" value="Unassembled WGS sequence"/>
</dbReference>
<dbReference type="InterPro" id="IPR012336">
    <property type="entry name" value="Thioredoxin-like_fold"/>
</dbReference>
<dbReference type="PROSITE" id="PS51352">
    <property type="entry name" value="THIOREDOXIN_2"/>
    <property type="match status" value="1"/>
</dbReference>
<dbReference type="Gene3D" id="3.40.30.10">
    <property type="entry name" value="Glutaredoxin"/>
    <property type="match status" value="1"/>
</dbReference>
<dbReference type="InterPro" id="IPR036249">
    <property type="entry name" value="Thioredoxin-like_sf"/>
</dbReference>
<dbReference type="Pfam" id="PF13462">
    <property type="entry name" value="Thioredoxin_4"/>
    <property type="match status" value="1"/>
</dbReference>
<dbReference type="SUPFAM" id="SSF52833">
    <property type="entry name" value="Thioredoxin-like"/>
    <property type="match status" value="1"/>
</dbReference>
<evidence type="ECO:0000313" key="9">
    <source>
        <dbReference type="EMBL" id="PIU99544.1"/>
    </source>
</evidence>
<evidence type="ECO:0000256" key="7">
    <source>
        <dbReference type="SAM" id="Phobius"/>
    </source>
</evidence>
<evidence type="ECO:0000256" key="1">
    <source>
        <dbReference type="ARBA" id="ARBA00005791"/>
    </source>
</evidence>
<feature type="domain" description="Thioredoxin" evidence="8">
    <location>
        <begin position="41"/>
        <end position="238"/>
    </location>
</feature>
<evidence type="ECO:0000256" key="2">
    <source>
        <dbReference type="ARBA" id="ARBA00022729"/>
    </source>
</evidence>
<comment type="similarity">
    <text evidence="1">Belongs to the thioredoxin family. DsbA subfamily.</text>
</comment>
<protein>
    <submittedName>
        <fullName evidence="9">Disulfide bond formation protein DsbA</fullName>
    </submittedName>
</protein>
<feature type="region of interest" description="Disordered" evidence="6">
    <location>
        <begin position="33"/>
        <end position="63"/>
    </location>
</feature>